<feature type="domain" description="PLAT" evidence="2">
    <location>
        <begin position="53"/>
        <end position="132"/>
    </location>
</feature>
<dbReference type="InterPro" id="IPR036392">
    <property type="entry name" value="PLAT/LH2_dom_sf"/>
</dbReference>
<feature type="non-terminal residue" evidence="3">
    <location>
        <position position="132"/>
    </location>
</feature>
<evidence type="ECO:0000313" key="3">
    <source>
        <dbReference type="EMBL" id="JAS85999.1"/>
    </source>
</evidence>
<dbReference type="GO" id="GO:0005262">
    <property type="term" value="F:calcium channel activity"/>
    <property type="evidence" value="ECO:0007669"/>
    <property type="project" value="TreeGrafter"/>
</dbReference>
<comment type="caution">
    <text evidence="1">Lacks conserved residue(s) required for the propagation of feature annotation.</text>
</comment>
<dbReference type="Gene3D" id="2.60.60.20">
    <property type="entry name" value="PLAT/LH2 domain"/>
    <property type="match status" value="1"/>
</dbReference>
<reference evidence="3" key="1">
    <citation type="submission" date="2015-11" db="EMBL/GenBank/DDBJ databases">
        <title>De novo transcriptome assembly of four potential Pierce s Disease insect vectors from Arizona vineyards.</title>
        <authorList>
            <person name="Tassone E.E."/>
        </authorList>
    </citation>
    <scope>NUCLEOTIDE SEQUENCE</scope>
</reference>
<sequence length="132" mass="15139">ILPGPNVSPKETVQYSMDVYTIQCKTRQITSWSSPACTRKVIVLQDNYPGEEYAYLIVVYTAFNIGSGTDANVGIQLIGSYATSRAHILRSNERKVLRRNSDDWFLIFTRRHLGTLEYMNIWHDNSGVHPDW</sequence>
<dbReference type="AlphaFoldDB" id="A0A1B6IGF5"/>
<dbReference type="Pfam" id="PF01477">
    <property type="entry name" value="PLAT"/>
    <property type="match status" value="1"/>
</dbReference>
<protein>
    <recommendedName>
        <fullName evidence="2">PLAT domain-containing protein</fullName>
    </recommendedName>
</protein>
<dbReference type="EMBL" id="GECU01021707">
    <property type="protein sequence ID" value="JAS85999.1"/>
    <property type="molecule type" value="Transcribed_RNA"/>
</dbReference>
<name>A0A1B6IGF5_9HEMI</name>
<dbReference type="InterPro" id="IPR001024">
    <property type="entry name" value="PLAT/LH2_dom"/>
</dbReference>
<dbReference type="InterPro" id="IPR051223">
    <property type="entry name" value="Polycystin"/>
</dbReference>
<dbReference type="SUPFAM" id="SSF49723">
    <property type="entry name" value="Lipase/lipooxygenase domain (PLAT/LH2 domain)"/>
    <property type="match status" value="1"/>
</dbReference>
<dbReference type="PANTHER" id="PTHR10877:SF183">
    <property type="entry name" value="AT14535P-RELATED"/>
    <property type="match status" value="1"/>
</dbReference>
<feature type="non-terminal residue" evidence="3">
    <location>
        <position position="1"/>
    </location>
</feature>
<accession>A0A1B6IGF5</accession>
<dbReference type="PROSITE" id="PS50095">
    <property type="entry name" value="PLAT"/>
    <property type="match status" value="1"/>
</dbReference>
<dbReference type="PANTHER" id="PTHR10877">
    <property type="entry name" value="POLYCYSTIN FAMILY MEMBER"/>
    <property type="match status" value="1"/>
</dbReference>
<evidence type="ECO:0000259" key="2">
    <source>
        <dbReference type="PROSITE" id="PS50095"/>
    </source>
</evidence>
<organism evidence="3">
    <name type="scientific">Homalodisca liturata</name>
    <dbReference type="NCBI Taxonomy" id="320908"/>
    <lineage>
        <taxon>Eukaryota</taxon>
        <taxon>Metazoa</taxon>
        <taxon>Ecdysozoa</taxon>
        <taxon>Arthropoda</taxon>
        <taxon>Hexapoda</taxon>
        <taxon>Insecta</taxon>
        <taxon>Pterygota</taxon>
        <taxon>Neoptera</taxon>
        <taxon>Paraneoptera</taxon>
        <taxon>Hemiptera</taxon>
        <taxon>Auchenorrhyncha</taxon>
        <taxon>Membracoidea</taxon>
        <taxon>Cicadellidae</taxon>
        <taxon>Cicadellinae</taxon>
        <taxon>Proconiini</taxon>
        <taxon>Homalodisca</taxon>
    </lineage>
</organism>
<dbReference type="GO" id="GO:0016020">
    <property type="term" value="C:membrane"/>
    <property type="evidence" value="ECO:0007669"/>
    <property type="project" value="TreeGrafter"/>
</dbReference>
<proteinExistence type="predicted"/>
<dbReference type="GO" id="GO:0050982">
    <property type="term" value="P:detection of mechanical stimulus"/>
    <property type="evidence" value="ECO:0007669"/>
    <property type="project" value="TreeGrafter"/>
</dbReference>
<evidence type="ECO:0000256" key="1">
    <source>
        <dbReference type="PROSITE-ProRule" id="PRU00152"/>
    </source>
</evidence>
<gene>
    <name evidence="3" type="ORF">g.58375</name>
</gene>